<organism evidence="1 2">
    <name type="scientific">Clostridium gelidum</name>
    <dbReference type="NCBI Taxonomy" id="704125"/>
    <lineage>
        <taxon>Bacteria</taxon>
        <taxon>Bacillati</taxon>
        <taxon>Bacillota</taxon>
        <taxon>Clostridia</taxon>
        <taxon>Eubacteriales</taxon>
        <taxon>Clostridiaceae</taxon>
        <taxon>Clostridium</taxon>
    </lineage>
</organism>
<evidence type="ECO:0000313" key="1">
    <source>
        <dbReference type="EMBL" id="BCZ47214.1"/>
    </source>
</evidence>
<evidence type="ECO:0000313" key="2">
    <source>
        <dbReference type="Proteomes" id="UP000824633"/>
    </source>
</evidence>
<sequence length="199" mass="23405">MERMPYERPTTHYDERIKQIDEKICELINQRKDTSDNNPGYPPFEYISNWAEKFNLYEDLLKSVFGSLWNEKLYIPLVKPEGFRRNLPVLKSLEIDDHLFSIMSIRQYSNSSVVNFNIDWDNTSDTFEHQSRHASFDLFINEQYECRMLEGCGGGGHFHYNFIVSPPLPDNLSGIELIFKEFNPPFRDKQIGGNIVIQL</sequence>
<protein>
    <submittedName>
        <fullName evidence="1">Uncharacterized protein</fullName>
    </submittedName>
</protein>
<dbReference type="RefSeq" id="WP_224033583.1">
    <property type="nucleotide sequence ID" value="NZ_AP024849.1"/>
</dbReference>
<gene>
    <name evidence="1" type="ORF">psyc5s11_32810</name>
</gene>
<dbReference type="Proteomes" id="UP000824633">
    <property type="component" value="Chromosome"/>
</dbReference>
<name>A0ABM7T6C1_9CLOT</name>
<dbReference type="EMBL" id="AP024849">
    <property type="protein sequence ID" value="BCZ47214.1"/>
    <property type="molecule type" value="Genomic_DNA"/>
</dbReference>
<accession>A0ABM7T6C1</accession>
<reference evidence="2" key="1">
    <citation type="submission" date="2021-07" db="EMBL/GenBank/DDBJ databases">
        <title>Complete genome sequencing of a Clostridium isolate.</title>
        <authorList>
            <person name="Ueki A."/>
            <person name="Tonouchi A."/>
        </authorList>
    </citation>
    <scope>NUCLEOTIDE SEQUENCE [LARGE SCALE GENOMIC DNA]</scope>
    <source>
        <strain evidence="2">C5S11</strain>
    </source>
</reference>
<proteinExistence type="predicted"/>
<keyword evidence="2" id="KW-1185">Reference proteome</keyword>